<feature type="compositionally biased region" description="Basic and acidic residues" evidence="1">
    <location>
        <begin position="293"/>
        <end position="317"/>
    </location>
</feature>
<proteinExistence type="predicted"/>
<feature type="domain" description="Hpc2-related" evidence="2">
    <location>
        <begin position="124"/>
        <end position="163"/>
    </location>
</feature>
<feature type="compositionally biased region" description="Polar residues" evidence="1">
    <location>
        <begin position="636"/>
        <end position="652"/>
    </location>
</feature>
<dbReference type="Proteomes" id="UP001058974">
    <property type="component" value="Chromosome 6"/>
</dbReference>
<dbReference type="PANTHER" id="PTHR21669">
    <property type="entry name" value="CAPZ-INTERACTING PROTEIN AND RELATED PROTEINS"/>
    <property type="match status" value="1"/>
</dbReference>
<evidence type="ECO:0000256" key="1">
    <source>
        <dbReference type="SAM" id="MobiDB-lite"/>
    </source>
</evidence>
<dbReference type="EMBL" id="JAMSHJ010000006">
    <property type="protein sequence ID" value="KAI5394352.1"/>
    <property type="molecule type" value="Genomic_DNA"/>
</dbReference>
<name>A0A9D4W3D6_PEA</name>
<feature type="compositionally biased region" description="Polar residues" evidence="1">
    <location>
        <begin position="611"/>
        <end position="628"/>
    </location>
</feature>
<feature type="compositionally biased region" description="Low complexity" evidence="1">
    <location>
        <begin position="1"/>
        <end position="17"/>
    </location>
</feature>
<feature type="compositionally biased region" description="Polar residues" evidence="1">
    <location>
        <begin position="726"/>
        <end position="740"/>
    </location>
</feature>
<feature type="compositionally biased region" description="Basic and acidic residues" evidence="1">
    <location>
        <begin position="337"/>
        <end position="346"/>
    </location>
</feature>
<feature type="region of interest" description="Disordered" evidence="1">
    <location>
        <begin position="1"/>
        <end position="25"/>
    </location>
</feature>
<organism evidence="3 4">
    <name type="scientific">Pisum sativum</name>
    <name type="common">Garden pea</name>
    <name type="synonym">Lathyrus oleraceus</name>
    <dbReference type="NCBI Taxonomy" id="3888"/>
    <lineage>
        <taxon>Eukaryota</taxon>
        <taxon>Viridiplantae</taxon>
        <taxon>Streptophyta</taxon>
        <taxon>Embryophyta</taxon>
        <taxon>Tracheophyta</taxon>
        <taxon>Spermatophyta</taxon>
        <taxon>Magnoliopsida</taxon>
        <taxon>eudicotyledons</taxon>
        <taxon>Gunneridae</taxon>
        <taxon>Pentapetalae</taxon>
        <taxon>rosids</taxon>
        <taxon>fabids</taxon>
        <taxon>Fabales</taxon>
        <taxon>Fabaceae</taxon>
        <taxon>Papilionoideae</taxon>
        <taxon>50 kb inversion clade</taxon>
        <taxon>NPAAA clade</taxon>
        <taxon>Hologalegina</taxon>
        <taxon>IRL clade</taxon>
        <taxon>Fabeae</taxon>
        <taxon>Lathyrus</taxon>
    </lineage>
</organism>
<reference evidence="3 4" key="1">
    <citation type="journal article" date="2022" name="Nat. Genet.">
        <title>Improved pea reference genome and pan-genome highlight genomic features and evolutionary characteristics.</title>
        <authorList>
            <person name="Yang T."/>
            <person name="Liu R."/>
            <person name="Luo Y."/>
            <person name="Hu S."/>
            <person name="Wang D."/>
            <person name="Wang C."/>
            <person name="Pandey M.K."/>
            <person name="Ge S."/>
            <person name="Xu Q."/>
            <person name="Li N."/>
            <person name="Li G."/>
            <person name="Huang Y."/>
            <person name="Saxena R.K."/>
            <person name="Ji Y."/>
            <person name="Li M."/>
            <person name="Yan X."/>
            <person name="He Y."/>
            <person name="Liu Y."/>
            <person name="Wang X."/>
            <person name="Xiang C."/>
            <person name="Varshney R.K."/>
            <person name="Ding H."/>
            <person name="Gao S."/>
            <person name="Zong X."/>
        </authorList>
    </citation>
    <scope>NUCLEOTIDE SEQUENCE [LARGE SCALE GENOMIC DNA]</scope>
    <source>
        <strain evidence="3 4">cv. Zhongwan 6</strain>
    </source>
</reference>
<dbReference type="AlphaFoldDB" id="A0A9D4W3D6"/>
<protein>
    <recommendedName>
        <fullName evidence="2">Hpc2-related domain-containing protein</fullName>
    </recommendedName>
</protein>
<dbReference type="Pfam" id="PF08729">
    <property type="entry name" value="HUN"/>
    <property type="match status" value="1"/>
</dbReference>
<dbReference type="Gramene" id="PSAT_LOCUS25459_t1">
    <property type="protein sequence ID" value="CAL5206617.1"/>
    <property type="gene ID" value="PSAT_LOCUS25459"/>
</dbReference>
<dbReference type="Gramene" id="Psat6g040480.1">
    <property type="protein sequence ID" value="Psat6g040480.1.cds"/>
    <property type="gene ID" value="Psat6g040480"/>
</dbReference>
<sequence length="740" mass="82133">MADDSSNFDAAAATDSSKPPSSSCIRIGDRQLFHVELRPGETTIVSWKKLLKDAYKANDGSTSAAPEQVPKANPALEARIAPGQAENNEQDAPQTNRFSAVIEKIERLYMGKDSDDEDLPVVPDDQYDTEDSFIDDAELDEYFEVDDSVIKHDGFFINRGKLERINEPPALPNQPAKKRCRKDILKNPGENIDGRVSNKHVKVGKTAAGKTAPLSVKNTFTSSQNLAVPGKHYEDLKSQNQLEVSRTTLKKEPADIRPILGPSASLKVSNNDVSSVVEAKDADKQKTILQSKNRVDKYKDASGVHDTPHQKYQEKKVSTPSKSQLGRIPSSIDDLENTGRSKDKNGINELPDLNLSEGKSVMQAPKSKNMLKKAGSSVRSKSTILEKAIQDLEKTVAESRPPTTENQEVDSTSQAIKRRLPREIKLKLAKVARLAQASQGKVSQEVVNRLMSILGHLIQLRTLKRNLKIMINMGLSAKKEKDDRFQQKKKEVVEMIKMQAPSIESEQQQQAGASGGQELGPDGKAISKRNFTMDTALEDKICDLYDLFVDGLDETAGHLIRKLYAELAELWPNGCMDNHGIKRAICRAKERRRALHSRNKDQEKMKRKSLLASQPEENVQFGASPQQNMRKRLAPESSSHTSLNKAVSNTVTDVRVLHSPVNGLKKEKSKASSSSSPDDVLIKKVKKRKTECELEGTHRRPEKLFSVKQEERPRSQKQSAVAPLKSNLQPTSLPSVEQSS</sequence>
<evidence type="ECO:0000259" key="2">
    <source>
        <dbReference type="Pfam" id="PF08729"/>
    </source>
</evidence>
<dbReference type="PANTHER" id="PTHR21669:SF28">
    <property type="entry name" value="YEMANUCLEIN"/>
    <property type="match status" value="1"/>
</dbReference>
<gene>
    <name evidence="3" type="ORF">KIW84_061150</name>
</gene>
<feature type="region of interest" description="Disordered" evidence="1">
    <location>
        <begin position="285"/>
        <end position="377"/>
    </location>
</feature>
<feature type="compositionally biased region" description="Basic and acidic residues" evidence="1">
    <location>
        <begin position="690"/>
        <end position="714"/>
    </location>
</feature>
<dbReference type="OrthoDB" id="68076at2759"/>
<evidence type="ECO:0000313" key="3">
    <source>
        <dbReference type="EMBL" id="KAI5394352.1"/>
    </source>
</evidence>
<feature type="region of interest" description="Disordered" evidence="1">
    <location>
        <begin position="592"/>
        <end position="740"/>
    </location>
</feature>
<comment type="caution">
    <text evidence="3">The sequence shown here is derived from an EMBL/GenBank/DDBJ whole genome shotgun (WGS) entry which is preliminary data.</text>
</comment>
<dbReference type="GO" id="GO:0005634">
    <property type="term" value="C:nucleus"/>
    <property type="evidence" value="ECO:0007669"/>
    <property type="project" value="TreeGrafter"/>
</dbReference>
<evidence type="ECO:0000313" key="4">
    <source>
        <dbReference type="Proteomes" id="UP001058974"/>
    </source>
</evidence>
<dbReference type="GO" id="GO:0006325">
    <property type="term" value="P:chromatin organization"/>
    <property type="evidence" value="ECO:0007669"/>
    <property type="project" value="TreeGrafter"/>
</dbReference>
<dbReference type="Gramene" id="Psat06G0115000-T1">
    <property type="protein sequence ID" value="KAI5394352.1"/>
    <property type="gene ID" value="KIW84_061150"/>
</dbReference>
<dbReference type="InterPro" id="IPR014840">
    <property type="entry name" value="HRD"/>
</dbReference>
<feature type="region of interest" description="Disordered" evidence="1">
    <location>
        <begin position="501"/>
        <end position="525"/>
    </location>
</feature>
<keyword evidence="4" id="KW-1185">Reference proteome</keyword>
<accession>A0A9D4W3D6</accession>